<organism evidence="12 13">
    <name type="scientific">Clostridium colicanis DSM 13634</name>
    <dbReference type="NCBI Taxonomy" id="1121305"/>
    <lineage>
        <taxon>Bacteria</taxon>
        <taxon>Bacillati</taxon>
        <taxon>Bacillota</taxon>
        <taxon>Clostridia</taxon>
        <taxon>Eubacteriales</taxon>
        <taxon>Clostridiaceae</taxon>
        <taxon>Clostridium</taxon>
    </lineage>
</organism>
<feature type="modified residue" description="4-aspartylphosphate" evidence="8">
    <location>
        <position position="54"/>
    </location>
</feature>
<dbReference type="CDD" id="cd19937">
    <property type="entry name" value="REC_OmpR_BsPhoP-like"/>
    <property type="match status" value="1"/>
</dbReference>
<protein>
    <recommendedName>
        <fullName evidence="1">Stage 0 sporulation protein A homolog</fullName>
    </recommendedName>
</protein>
<dbReference type="GO" id="GO:0005829">
    <property type="term" value="C:cytosol"/>
    <property type="evidence" value="ECO:0007669"/>
    <property type="project" value="TreeGrafter"/>
</dbReference>
<keyword evidence="13" id="KW-1185">Reference proteome</keyword>
<proteinExistence type="predicted"/>
<dbReference type="PATRIC" id="fig|1121305.3.peg.599"/>
<dbReference type="SMART" id="SM00862">
    <property type="entry name" value="Trans_reg_C"/>
    <property type="match status" value="1"/>
</dbReference>
<dbReference type="PROSITE" id="PS51755">
    <property type="entry name" value="OMPR_PHOB"/>
    <property type="match status" value="1"/>
</dbReference>
<reference evidence="12 13" key="1">
    <citation type="submission" date="2016-02" db="EMBL/GenBank/DDBJ databases">
        <title>Genome sequence of Clostridium colicanis DSM 13634.</title>
        <authorList>
            <person name="Poehlein A."/>
            <person name="Daniel R."/>
        </authorList>
    </citation>
    <scope>NUCLEOTIDE SEQUENCE [LARGE SCALE GENOMIC DNA]</scope>
    <source>
        <strain evidence="12 13">DSM 13634</strain>
    </source>
</reference>
<dbReference type="Proteomes" id="UP000075374">
    <property type="component" value="Unassembled WGS sequence"/>
</dbReference>
<evidence type="ECO:0000256" key="6">
    <source>
        <dbReference type="ARBA" id="ARBA00023163"/>
    </source>
</evidence>
<dbReference type="PANTHER" id="PTHR48111:SF73">
    <property type="entry name" value="ALKALINE PHOSPHATASE SYNTHESIS TRANSCRIPTIONAL REGULATORY PROTEIN PHOP"/>
    <property type="match status" value="1"/>
</dbReference>
<dbReference type="GO" id="GO:0000976">
    <property type="term" value="F:transcription cis-regulatory region binding"/>
    <property type="evidence" value="ECO:0007669"/>
    <property type="project" value="TreeGrafter"/>
</dbReference>
<dbReference type="InterPro" id="IPR039420">
    <property type="entry name" value="WalR-like"/>
</dbReference>
<feature type="domain" description="Response regulatory" evidence="10">
    <location>
        <begin position="5"/>
        <end position="121"/>
    </location>
</feature>
<keyword evidence="4" id="KW-0805">Transcription regulation</keyword>
<feature type="DNA-binding region" description="OmpR/PhoB-type" evidence="9">
    <location>
        <begin position="131"/>
        <end position="230"/>
    </location>
</feature>
<evidence type="ECO:0000259" key="10">
    <source>
        <dbReference type="PROSITE" id="PS50110"/>
    </source>
</evidence>
<dbReference type="InterPro" id="IPR001867">
    <property type="entry name" value="OmpR/PhoB-type_DNA-bd"/>
</dbReference>
<dbReference type="RefSeq" id="WP_061857517.1">
    <property type="nucleotide sequence ID" value="NZ_LTBB01000002.1"/>
</dbReference>
<dbReference type="SUPFAM" id="SSF46894">
    <property type="entry name" value="C-terminal effector domain of the bipartite response regulators"/>
    <property type="match status" value="1"/>
</dbReference>
<dbReference type="GO" id="GO:0032993">
    <property type="term" value="C:protein-DNA complex"/>
    <property type="evidence" value="ECO:0007669"/>
    <property type="project" value="TreeGrafter"/>
</dbReference>
<keyword evidence="3" id="KW-0902">Two-component regulatory system</keyword>
<evidence type="ECO:0000259" key="11">
    <source>
        <dbReference type="PROSITE" id="PS51755"/>
    </source>
</evidence>
<dbReference type="FunFam" id="1.10.10.10:FF:000018">
    <property type="entry name" value="DNA-binding response regulator ResD"/>
    <property type="match status" value="1"/>
</dbReference>
<evidence type="ECO:0000313" key="12">
    <source>
        <dbReference type="EMBL" id="KYH29956.1"/>
    </source>
</evidence>
<dbReference type="GO" id="GO:0006355">
    <property type="term" value="P:regulation of DNA-templated transcription"/>
    <property type="evidence" value="ECO:0007669"/>
    <property type="project" value="InterPro"/>
</dbReference>
<dbReference type="GO" id="GO:0000156">
    <property type="term" value="F:phosphorelay response regulator activity"/>
    <property type="evidence" value="ECO:0007669"/>
    <property type="project" value="TreeGrafter"/>
</dbReference>
<accession>A0A151AQP3</accession>
<dbReference type="Gene3D" id="3.40.50.2300">
    <property type="match status" value="1"/>
</dbReference>
<dbReference type="Pfam" id="PF00072">
    <property type="entry name" value="Response_reg"/>
    <property type="match status" value="1"/>
</dbReference>
<dbReference type="SMART" id="SM00448">
    <property type="entry name" value="REC"/>
    <property type="match status" value="1"/>
</dbReference>
<dbReference type="EMBL" id="LTBB01000002">
    <property type="protein sequence ID" value="KYH29956.1"/>
    <property type="molecule type" value="Genomic_DNA"/>
</dbReference>
<dbReference type="InterPro" id="IPR016032">
    <property type="entry name" value="Sig_transdc_resp-reg_C-effctor"/>
</dbReference>
<dbReference type="InterPro" id="IPR011006">
    <property type="entry name" value="CheY-like_superfamily"/>
</dbReference>
<evidence type="ECO:0000313" key="13">
    <source>
        <dbReference type="Proteomes" id="UP000075374"/>
    </source>
</evidence>
<keyword evidence="5 9" id="KW-0238">DNA-binding</keyword>
<evidence type="ECO:0000256" key="2">
    <source>
        <dbReference type="ARBA" id="ARBA00022553"/>
    </source>
</evidence>
<dbReference type="Pfam" id="PF00486">
    <property type="entry name" value="Trans_reg_C"/>
    <property type="match status" value="1"/>
</dbReference>
<dbReference type="PROSITE" id="PS50110">
    <property type="entry name" value="RESPONSE_REGULATORY"/>
    <property type="match status" value="1"/>
</dbReference>
<sequence length="232" mass="26758">MAEEKIIIVDDEEHIQELIKFNLESSGYKVICASDGIEALKLIESELPQLVLLDLMLPGIDGYEICKEMRKNSLTSHIPIIMITAKGEEVDKILGLELGADDYITKPFSIRELIARTKAVLRRSKSQGIIDNIYKFGNITINFEKHEIIKSGKKIDLTLKEFELFEVLIKNKGRVMTRDFLFDKVWGYDYVAETRNVDVHIRHLRKKIEDDDKNPKFIETVRGIGYRFNPGE</sequence>
<dbReference type="CDD" id="cd00383">
    <property type="entry name" value="trans_reg_C"/>
    <property type="match status" value="1"/>
</dbReference>
<evidence type="ECO:0000256" key="5">
    <source>
        <dbReference type="ARBA" id="ARBA00023125"/>
    </source>
</evidence>
<dbReference type="InterPro" id="IPR001789">
    <property type="entry name" value="Sig_transdc_resp-reg_receiver"/>
</dbReference>
<dbReference type="Gene3D" id="1.10.10.10">
    <property type="entry name" value="Winged helix-like DNA-binding domain superfamily/Winged helix DNA-binding domain"/>
    <property type="match status" value="1"/>
</dbReference>
<comment type="function">
    <text evidence="7">May play the central regulatory role in sporulation. It may be an element of the effector pathway responsible for the activation of sporulation genes in response to nutritional stress. Spo0A may act in concert with spo0H (a sigma factor) to control the expression of some genes that are critical to the sporulation process.</text>
</comment>
<comment type="caution">
    <text evidence="12">The sequence shown here is derived from an EMBL/GenBank/DDBJ whole genome shotgun (WGS) entry which is preliminary data.</text>
</comment>
<evidence type="ECO:0000256" key="1">
    <source>
        <dbReference type="ARBA" id="ARBA00018672"/>
    </source>
</evidence>
<evidence type="ECO:0000256" key="4">
    <source>
        <dbReference type="ARBA" id="ARBA00023015"/>
    </source>
</evidence>
<dbReference type="InterPro" id="IPR036388">
    <property type="entry name" value="WH-like_DNA-bd_sf"/>
</dbReference>
<evidence type="ECO:0000256" key="7">
    <source>
        <dbReference type="ARBA" id="ARBA00024867"/>
    </source>
</evidence>
<dbReference type="AlphaFoldDB" id="A0A151AQP3"/>
<name>A0A151AQP3_9CLOT</name>
<evidence type="ECO:0000256" key="9">
    <source>
        <dbReference type="PROSITE-ProRule" id="PRU01091"/>
    </source>
</evidence>
<feature type="domain" description="OmpR/PhoB-type" evidence="11">
    <location>
        <begin position="131"/>
        <end position="230"/>
    </location>
</feature>
<dbReference type="Gene3D" id="6.10.250.690">
    <property type="match status" value="1"/>
</dbReference>
<dbReference type="FunFam" id="3.40.50.2300:FF:000001">
    <property type="entry name" value="DNA-binding response regulator PhoB"/>
    <property type="match status" value="1"/>
</dbReference>
<dbReference type="PANTHER" id="PTHR48111">
    <property type="entry name" value="REGULATOR OF RPOS"/>
    <property type="match status" value="1"/>
</dbReference>
<evidence type="ECO:0000256" key="8">
    <source>
        <dbReference type="PROSITE-ProRule" id="PRU00169"/>
    </source>
</evidence>
<gene>
    <name evidence="12" type="primary">walR</name>
    <name evidence="12" type="ORF">CLCOL_05940</name>
</gene>
<keyword evidence="2 8" id="KW-0597">Phosphoprotein</keyword>
<keyword evidence="6" id="KW-0804">Transcription</keyword>
<dbReference type="STRING" id="1121305.CLCOL_05940"/>
<evidence type="ECO:0000256" key="3">
    <source>
        <dbReference type="ARBA" id="ARBA00023012"/>
    </source>
</evidence>
<dbReference type="SUPFAM" id="SSF52172">
    <property type="entry name" value="CheY-like"/>
    <property type="match status" value="1"/>
</dbReference>